<dbReference type="RefSeq" id="WP_379144395.1">
    <property type="nucleotide sequence ID" value="NZ_JBHUEN010000043.1"/>
</dbReference>
<dbReference type="SUPFAM" id="SSF54909">
    <property type="entry name" value="Dimeric alpha+beta barrel"/>
    <property type="match status" value="1"/>
</dbReference>
<evidence type="ECO:0000313" key="3">
    <source>
        <dbReference type="Proteomes" id="UP001597213"/>
    </source>
</evidence>
<gene>
    <name evidence="2" type="ORF">ACFSCT_14280</name>
</gene>
<comment type="caution">
    <text evidence="2">The sequence shown here is derived from an EMBL/GenBank/DDBJ whole genome shotgun (WGS) entry which is preliminary data.</text>
</comment>
<dbReference type="InterPro" id="IPR011008">
    <property type="entry name" value="Dimeric_a/b-barrel"/>
</dbReference>
<name>A0ABW4R9T8_9RHOB</name>
<reference evidence="3" key="1">
    <citation type="journal article" date="2019" name="Int. J. Syst. Evol. Microbiol.">
        <title>The Global Catalogue of Microorganisms (GCM) 10K type strain sequencing project: providing services to taxonomists for standard genome sequencing and annotation.</title>
        <authorList>
            <consortium name="The Broad Institute Genomics Platform"/>
            <consortium name="The Broad Institute Genome Sequencing Center for Infectious Disease"/>
            <person name="Wu L."/>
            <person name="Ma J."/>
        </authorList>
    </citation>
    <scope>NUCLEOTIDE SEQUENCE [LARGE SCALE GENOMIC DNA]</scope>
    <source>
        <strain evidence="3">CCUG 56029</strain>
    </source>
</reference>
<keyword evidence="3" id="KW-1185">Reference proteome</keyword>
<feature type="domain" description="Transcription regulator AsnC/Lrp ligand binding" evidence="1">
    <location>
        <begin position="6"/>
        <end position="76"/>
    </location>
</feature>
<evidence type="ECO:0000259" key="1">
    <source>
        <dbReference type="Pfam" id="PF01037"/>
    </source>
</evidence>
<proteinExistence type="predicted"/>
<dbReference type="InterPro" id="IPR019887">
    <property type="entry name" value="Tscrpt_reg_AsnC/Lrp_C"/>
</dbReference>
<protein>
    <submittedName>
        <fullName evidence="2">Lrp/AsnC ligand binding domain-containing protein</fullName>
    </submittedName>
</protein>
<organism evidence="2 3">
    <name type="scientific">Paracoccus pacificus</name>
    <dbReference type="NCBI Taxonomy" id="1463598"/>
    <lineage>
        <taxon>Bacteria</taxon>
        <taxon>Pseudomonadati</taxon>
        <taxon>Pseudomonadota</taxon>
        <taxon>Alphaproteobacteria</taxon>
        <taxon>Rhodobacterales</taxon>
        <taxon>Paracoccaceae</taxon>
        <taxon>Paracoccus</taxon>
    </lineage>
</organism>
<dbReference type="Pfam" id="PF01037">
    <property type="entry name" value="AsnC_trans_reg"/>
    <property type="match status" value="1"/>
</dbReference>
<evidence type="ECO:0000313" key="2">
    <source>
        <dbReference type="EMBL" id="MFD1882886.1"/>
    </source>
</evidence>
<dbReference type="Gene3D" id="3.30.70.920">
    <property type="match status" value="1"/>
</dbReference>
<accession>A0ABW4R9T8</accession>
<dbReference type="Proteomes" id="UP001597213">
    <property type="component" value="Unassembled WGS sequence"/>
</dbReference>
<sequence length="78" mass="9030">MRLYFVQFRCHPGMTYQVADAIYDREVVSELYSTSGDYDLMAKVYVPDSEDVGRFLAEKLFDIPGISRTLTTVTFRAY</sequence>
<dbReference type="EMBL" id="JBHUEN010000043">
    <property type="protein sequence ID" value="MFD1882886.1"/>
    <property type="molecule type" value="Genomic_DNA"/>
</dbReference>